<evidence type="ECO:0000313" key="4">
    <source>
        <dbReference type="EMBL" id="VAW16684.1"/>
    </source>
</evidence>
<dbReference type="PROSITE" id="PS00143">
    <property type="entry name" value="INSULINASE"/>
    <property type="match status" value="1"/>
</dbReference>
<dbReference type="GO" id="GO:0004222">
    <property type="term" value="F:metalloendopeptidase activity"/>
    <property type="evidence" value="ECO:0007669"/>
    <property type="project" value="InterPro"/>
</dbReference>
<dbReference type="PANTHER" id="PTHR11851">
    <property type="entry name" value="METALLOPROTEASE"/>
    <property type="match status" value="1"/>
</dbReference>
<dbReference type="InterPro" id="IPR011249">
    <property type="entry name" value="Metalloenz_LuxS/M16"/>
</dbReference>
<dbReference type="PANTHER" id="PTHR11851:SF49">
    <property type="entry name" value="MITOCHONDRIAL-PROCESSING PEPTIDASE SUBUNIT ALPHA"/>
    <property type="match status" value="1"/>
</dbReference>
<name>A0A3B0U7F8_9ZZZZ</name>
<proteinExistence type="inferred from homology"/>
<comment type="similarity">
    <text evidence="1">Belongs to the peptidase M16 family.</text>
</comment>
<protein>
    <submittedName>
        <fullName evidence="4">Peptidase, M16 family</fullName>
    </submittedName>
</protein>
<dbReference type="GO" id="GO:0006508">
    <property type="term" value="P:proteolysis"/>
    <property type="evidence" value="ECO:0007669"/>
    <property type="project" value="InterPro"/>
</dbReference>
<evidence type="ECO:0000256" key="1">
    <source>
        <dbReference type="ARBA" id="ARBA00007261"/>
    </source>
</evidence>
<evidence type="ECO:0000259" key="3">
    <source>
        <dbReference type="Pfam" id="PF05193"/>
    </source>
</evidence>
<reference evidence="4" key="1">
    <citation type="submission" date="2018-06" db="EMBL/GenBank/DDBJ databases">
        <authorList>
            <person name="Zhirakovskaya E."/>
        </authorList>
    </citation>
    <scope>NUCLEOTIDE SEQUENCE</scope>
</reference>
<dbReference type="InterPro" id="IPR011765">
    <property type="entry name" value="Pept_M16_N"/>
</dbReference>
<feature type="domain" description="Peptidase M16 N-terminal" evidence="2">
    <location>
        <begin position="71"/>
        <end position="218"/>
    </location>
</feature>
<dbReference type="InterPro" id="IPR007863">
    <property type="entry name" value="Peptidase_M16_C"/>
</dbReference>
<feature type="domain" description="Peptidase M16 C-terminal" evidence="3">
    <location>
        <begin position="226"/>
        <end position="412"/>
    </location>
</feature>
<gene>
    <name evidence="4" type="ORF">MNBD_ALPHA09-1798</name>
</gene>
<accession>A0A3B0U7F8</accession>
<dbReference type="Pfam" id="PF00675">
    <property type="entry name" value="Peptidase_M16"/>
    <property type="match status" value="1"/>
</dbReference>
<dbReference type="SUPFAM" id="SSF63411">
    <property type="entry name" value="LuxS/MPP-like metallohydrolase"/>
    <property type="match status" value="2"/>
</dbReference>
<dbReference type="EMBL" id="UOEM01000099">
    <property type="protein sequence ID" value="VAW16684.1"/>
    <property type="molecule type" value="Genomic_DNA"/>
</dbReference>
<dbReference type="Gene3D" id="3.30.830.10">
    <property type="entry name" value="Metalloenzyme, LuxS/M16 peptidase-like"/>
    <property type="match status" value="2"/>
</dbReference>
<evidence type="ECO:0000259" key="2">
    <source>
        <dbReference type="Pfam" id="PF00675"/>
    </source>
</evidence>
<dbReference type="AlphaFoldDB" id="A0A3B0U7F8"/>
<sequence>MAAHGAFFLQEETVQLHMPLLTNFTAALAFLALLPVSSTLGGMGSTSAVAQEAGATLGPPVTSFDLANGMKVVVIEDHRAPVVTHMVWYKVGAADEVSGKSGIAHLLEHLLFKGTEAAKPGEFSKVVASNGGSENAFTTSDYTAYHQRIARDRLGILMAYEADRMTGLKLTRADVETERQVVLEERASRTDSRPGALLSEQATAALYQNHPYGRPVIGWEHEIKALTLEDITAFYRRYYMPAKAILVVAGDVTPDEVRKLAQDTYGKVKNPAPLAQLDLIRNRPSEPPSVAPRRVEMTDPRAGSTRLTRTYLAPSFGTAVRGEGEGLELLAEILGGGSTARLYRELVVERALAVDAGAYFRGVRLDSGEFTIYAALAPGADLAALEAALDDTLRDIVKNGVTEAELTRAKTSVVSASIYAQDSQSHMARGFGSALTTGLTVKQTQAWPENVKAATAGDVVAAARAWLKLERSVTGTLRPGPGPGKEGGRS</sequence>
<dbReference type="InterPro" id="IPR001431">
    <property type="entry name" value="Pept_M16_Zn_BS"/>
</dbReference>
<dbReference type="GO" id="GO:0046872">
    <property type="term" value="F:metal ion binding"/>
    <property type="evidence" value="ECO:0007669"/>
    <property type="project" value="InterPro"/>
</dbReference>
<organism evidence="4">
    <name type="scientific">hydrothermal vent metagenome</name>
    <dbReference type="NCBI Taxonomy" id="652676"/>
    <lineage>
        <taxon>unclassified sequences</taxon>
        <taxon>metagenomes</taxon>
        <taxon>ecological metagenomes</taxon>
    </lineage>
</organism>
<dbReference type="Pfam" id="PF05193">
    <property type="entry name" value="Peptidase_M16_C"/>
    <property type="match status" value="1"/>
</dbReference>
<dbReference type="InterPro" id="IPR050361">
    <property type="entry name" value="MPP/UQCRC_Complex"/>
</dbReference>